<feature type="transmembrane region" description="Helical" evidence="1">
    <location>
        <begin position="27"/>
        <end position="46"/>
    </location>
</feature>
<name>E3LZL2_CAERE</name>
<feature type="transmembrane region" description="Helical" evidence="1">
    <location>
        <begin position="165"/>
        <end position="187"/>
    </location>
</feature>
<dbReference type="InParanoid" id="E3LZL2"/>
<evidence type="ECO:0008006" key="4">
    <source>
        <dbReference type="Google" id="ProtNLM"/>
    </source>
</evidence>
<keyword evidence="1" id="KW-0812">Transmembrane</keyword>
<sequence length="268" mass="30844">MGISDVVYCCSVLISEFIHYTQSFPKFIFVCFVVIPYYGVFFNHLANMLLSINRFCATCVWYNTHFDAVSIKKYFLVIAIISLIFTLPGGILMFVYLFMDWGTQAQYSRTGISSFNLHRTIIISLTIIDTSIGISASIATVYRLKKYKFSYDKVRNISLSICSPSCFQSLLLITTLHIFPNLLVQFFNLDMMFQFSGNSLLSNELSRTFLIFLVSFNSLTMFGTNRKIRQEYIQMIMFWKERESVTTTSIRKISTATGAHATERVTVF</sequence>
<protein>
    <recommendedName>
        <fullName evidence="4">Serpentine receptor class gamma</fullName>
    </recommendedName>
</protein>
<evidence type="ECO:0000256" key="1">
    <source>
        <dbReference type="SAM" id="Phobius"/>
    </source>
</evidence>
<keyword evidence="1" id="KW-0472">Membrane</keyword>
<keyword evidence="3" id="KW-1185">Reference proteome</keyword>
<feature type="transmembrane region" description="Helical" evidence="1">
    <location>
        <begin position="74"/>
        <end position="99"/>
    </location>
</feature>
<dbReference type="Proteomes" id="UP000008281">
    <property type="component" value="Unassembled WGS sequence"/>
</dbReference>
<proteinExistence type="predicted"/>
<dbReference type="OrthoDB" id="5837973at2759"/>
<dbReference type="AlphaFoldDB" id="E3LZL2"/>
<dbReference type="EMBL" id="DS268420">
    <property type="protein sequence ID" value="EFO87659.1"/>
    <property type="molecule type" value="Genomic_DNA"/>
</dbReference>
<gene>
    <name evidence="2" type="ORF">CRE_05698</name>
</gene>
<keyword evidence="1" id="KW-1133">Transmembrane helix</keyword>
<evidence type="ECO:0000313" key="3">
    <source>
        <dbReference type="Proteomes" id="UP000008281"/>
    </source>
</evidence>
<accession>E3LZL2</accession>
<reference evidence="2" key="1">
    <citation type="submission" date="2007-07" db="EMBL/GenBank/DDBJ databases">
        <title>PCAP assembly of the Caenorhabditis remanei genome.</title>
        <authorList>
            <consortium name="The Caenorhabditis remanei Sequencing Consortium"/>
            <person name="Wilson R.K."/>
        </authorList>
    </citation>
    <scope>NUCLEOTIDE SEQUENCE [LARGE SCALE GENOMIC DNA]</scope>
    <source>
        <strain evidence="2">PB4641</strain>
    </source>
</reference>
<organism evidence="3">
    <name type="scientific">Caenorhabditis remanei</name>
    <name type="common">Caenorhabditis vulgaris</name>
    <dbReference type="NCBI Taxonomy" id="31234"/>
    <lineage>
        <taxon>Eukaryota</taxon>
        <taxon>Metazoa</taxon>
        <taxon>Ecdysozoa</taxon>
        <taxon>Nematoda</taxon>
        <taxon>Chromadorea</taxon>
        <taxon>Rhabditida</taxon>
        <taxon>Rhabditina</taxon>
        <taxon>Rhabditomorpha</taxon>
        <taxon>Rhabditoidea</taxon>
        <taxon>Rhabditidae</taxon>
        <taxon>Peloderinae</taxon>
        <taxon>Caenorhabditis</taxon>
    </lineage>
</organism>
<dbReference type="HOGENOM" id="CLU_075150_0_0_1"/>
<feature type="transmembrane region" description="Helical" evidence="1">
    <location>
        <begin position="119"/>
        <end position="144"/>
    </location>
</feature>
<dbReference type="PANTHER" id="PTHR38622:SF1">
    <property type="entry name" value="SERPENTINE RECEPTOR CLASS GAMMA"/>
    <property type="match status" value="1"/>
</dbReference>
<feature type="transmembrane region" description="Helical" evidence="1">
    <location>
        <begin position="207"/>
        <end position="225"/>
    </location>
</feature>
<evidence type="ECO:0000313" key="2">
    <source>
        <dbReference type="EMBL" id="EFO87659.1"/>
    </source>
</evidence>
<dbReference type="PANTHER" id="PTHR38622">
    <property type="entry name" value="PROTEIN CBG07046"/>
    <property type="match status" value="1"/>
</dbReference>